<evidence type="ECO:0000259" key="2">
    <source>
        <dbReference type="SMART" id="SM00244"/>
    </source>
</evidence>
<dbReference type="PATRIC" id="fig|1620.3.peg.542"/>
<evidence type="ECO:0000313" key="4">
    <source>
        <dbReference type="Proteomes" id="UP000051673"/>
    </source>
</evidence>
<proteinExistence type="predicted"/>
<dbReference type="InterPro" id="IPR050710">
    <property type="entry name" value="Band7/mec-2_domain"/>
</dbReference>
<keyword evidence="1" id="KW-0175">Coiled coil</keyword>
<organism evidence="3 4">
    <name type="scientific">Weissella minor</name>
    <dbReference type="NCBI Taxonomy" id="1620"/>
    <lineage>
        <taxon>Bacteria</taxon>
        <taxon>Bacillati</taxon>
        <taxon>Bacillota</taxon>
        <taxon>Bacilli</taxon>
        <taxon>Lactobacillales</taxon>
        <taxon>Lactobacillaceae</taxon>
        <taxon>Weissella</taxon>
    </lineage>
</organism>
<feature type="coiled-coil region" evidence="1">
    <location>
        <begin position="168"/>
        <end position="195"/>
    </location>
</feature>
<dbReference type="PANTHER" id="PTHR43327:SF10">
    <property type="entry name" value="STOMATIN-LIKE PROTEIN 2, MITOCHONDRIAL"/>
    <property type="match status" value="1"/>
</dbReference>
<dbReference type="Gene3D" id="3.30.479.30">
    <property type="entry name" value="Band 7 domain"/>
    <property type="match status" value="1"/>
</dbReference>
<dbReference type="SMART" id="SM00244">
    <property type="entry name" value="PHB"/>
    <property type="match status" value="1"/>
</dbReference>
<evidence type="ECO:0000256" key="1">
    <source>
        <dbReference type="SAM" id="Coils"/>
    </source>
</evidence>
<keyword evidence="4" id="KW-1185">Reference proteome</keyword>
<dbReference type="InterPro" id="IPR036013">
    <property type="entry name" value="Band_7/SPFH_dom_sf"/>
</dbReference>
<dbReference type="Proteomes" id="UP000051673">
    <property type="component" value="Unassembled WGS sequence"/>
</dbReference>
<sequence>MVRFGRPLDKTLASGFHLKAPWDRALKVSLAQRTTKLNNLAPITKDNAMLEVDASLTYHVSDARKFLYANDNPMETLDTIVNAYLRGEIGRRDMAECTSDVTEINKALLSYLQQGEVDGESITAQFGIKVDFANIDRINPNEKIQESMDKKIAADNETSAAIITAEGQKKVKLTNANAEKEMQAIVNEKELAQAINAAKMMETDANARAKAISVENEAIQNVAPEYLQNKQIESYNHLADGENNTVIVPSDKLGSDIATYTALNTISQNN</sequence>
<comment type="caution">
    <text evidence="3">The sequence shown here is derived from an EMBL/GenBank/DDBJ whole genome shotgun (WGS) entry which is preliminary data.</text>
</comment>
<dbReference type="PRINTS" id="PR00721">
    <property type="entry name" value="STOMATIN"/>
</dbReference>
<gene>
    <name evidence="3" type="ORF">IV67_GL000535</name>
</gene>
<dbReference type="Pfam" id="PF01145">
    <property type="entry name" value="Band_7"/>
    <property type="match status" value="1"/>
</dbReference>
<dbReference type="AlphaFoldDB" id="A0A0R2JI92"/>
<dbReference type="GO" id="GO:0016020">
    <property type="term" value="C:membrane"/>
    <property type="evidence" value="ECO:0007669"/>
    <property type="project" value="InterPro"/>
</dbReference>
<dbReference type="STRING" id="1620.IV67_GL000535"/>
<feature type="domain" description="Band 7" evidence="2">
    <location>
        <begin position="1"/>
        <end position="152"/>
    </location>
</feature>
<accession>A0A0R2JI92</accession>
<evidence type="ECO:0000313" key="3">
    <source>
        <dbReference type="EMBL" id="KRN77022.1"/>
    </source>
</evidence>
<protein>
    <recommendedName>
        <fullName evidence="2">Band 7 domain-containing protein</fullName>
    </recommendedName>
</protein>
<reference evidence="3 4" key="1">
    <citation type="journal article" date="2015" name="Genome Announc.">
        <title>Expanding the biotechnology potential of lactobacilli through comparative genomics of 213 strains and associated genera.</title>
        <authorList>
            <person name="Sun Z."/>
            <person name="Harris H.M."/>
            <person name="McCann A."/>
            <person name="Guo C."/>
            <person name="Argimon S."/>
            <person name="Zhang W."/>
            <person name="Yang X."/>
            <person name="Jeffery I.B."/>
            <person name="Cooney J.C."/>
            <person name="Kagawa T.F."/>
            <person name="Liu W."/>
            <person name="Song Y."/>
            <person name="Salvetti E."/>
            <person name="Wrobel A."/>
            <person name="Rasinkangas P."/>
            <person name="Parkhill J."/>
            <person name="Rea M.C."/>
            <person name="O'Sullivan O."/>
            <person name="Ritari J."/>
            <person name="Douillard F.P."/>
            <person name="Paul Ross R."/>
            <person name="Yang R."/>
            <person name="Briner A.E."/>
            <person name="Felis G.E."/>
            <person name="de Vos W.M."/>
            <person name="Barrangou R."/>
            <person name="Klaenhammer T.R."/>
            <person name="Caufield P.W."/>
            <person name="Cui Y."/>
            <person name="Zhang H."/>
            <person name="O'Toole P.W."/>
        </authorList>
    </citation>
    <scope>NUCLEOTIDE SEQUENCE [LARGE SCALE GENOMIC DNA]</scope>
    <source>
        <strain evidence="3 4">DSM 20014</strain>
    </source>
</reference>
<dbReference type="InterPro" id="IPR001107">
    <property type="entry name" value="Band_7"/>
</dbReference>
<name>A0A0R2JI92_9LACO</name>
<dbReference type="EMBL" id="JQCD01000024">
    <property type="protein sequence ID" value="KRN77022.1"/>
    <property type="molecule type" value="Genomic_DNA"/>
</dbReference>
<dbReference type="InterPro" id="IPR001972">
    <property type="entry name" value="Stomatin_HflK_fam"/>
</dbReference>
<dbReference type="SUPFAM" id="SSF117892">
    <property type="entry name" value="Band 7/SPFH domain"/>
    <property type="match status" value="1"/>
</dbReference>
<dbReference type="PANTHER" id="PTHR43327">
    <property type="entry name" value="STOMATIN-LIKE PROTEIN 2, MITOCHONDRIAL"/>
    <property type="match status" value="1"/>
</dbReference>